<reference evidence="3" key="1">
    <citation type="journal article" date="2012" name="Science">
        <title>The Paleozoic origin of enzymatic lignin decomposition reconstructed from 31 fungal genomes.</title>
        <authorList>
            <person name="Floudas D."/>
            <person name="Binder M."/>
            <person name="Riley R."/>
            <person name="Barry K."/>
            <person name="Blanchette R.A."/>
            <person name="Henrissat B."/>
            <person name="Martinez A.T."/>
            <person name="Otillar R."/>
            <person name="Spatafora J.W."/>
            <person name="Yadav J.S."/>
            <person name="Aerts A."/>
            <person name="Benoit I."/>
            <person name="Boyd A."/>
            <person name="Carlson A."/>
            <person name="Copeland A."/>
            <person name="Coutinho P.M."/>
            <person name="de Vries R.P."/>
            <person name="Ferreira P."/>
            <person name="Findley K."/>
            <person name="Foster B."/>
            <person name="Gaskell J."/>
            <person name="Glotzer D."/>
            <person name="Gorecki P."/>
            <person name="Heitman J."/>
            <person name="Hesse C."/>
            <person name="Hori C."/>
            <person name="Igarashi K."/>
            <person name="Jurgens J.A."/>
            <person name="Kallen N."/>
            <person name="Kersten P."/>
            <person name="Kohler A."/>
            <person name="Kuees U."/>
            <person name="Kumar T.K.A."/>
            <person name="Kuo A."/>
            <person name="LaButti K."/>
            <person name="Larrondo L.F."/>
            <person name="Lindquist E."/>
            <person name="Ling A."/>
            <person name="Lombard V."/>
            <person name="Lucas S."/>
            <person name="Lundell T."/>
            <person name="Martin R."/>
            <person name="McLaughlin D.J."/>
            <person name="Morgenstern I."/>
            <person name="Morin E."/>
            <person name="Murat C."/>
            <person name="Nagy L.G."/>
            <person name="Nolan M."/>
            <person name="Ohm R.A."/>
            <person name="Patyshakuliyeva A."/>
            <person name="Rokas A."/>
            <person name="Ruiz-Duenas F.J."/>
            <person name="Sabat G."/>
            <person name="Salamov A."/>
            <person name="Samejima M."/>
            <person name="Schmutz J."/>
            <person name="Slot J.C."/>
            <person name="St John F."/>
            <person name="Stenlid J."/>
            <person name="Sun H."/>
            <person name="Sun S."/>
            <person name="Syed K."/>
            <person name="Tsang A."/>
            <person name="Wiebenga A."/>
            <person name="Young D."/>
            <person name="Pisabarro A."/>
            <person name="Eastwood D.C."/>
            <person name="Martin F."/>
            <person name="Cullen D."/>
            <person name="Grigoriev I.V."/>
            <person name="Hibbett D.S."/>
        </authorList>
    </citation>
    <scope>NUCLEOTIDE SEQUENCE [LARGE SCALE GENOMIC DNA]</scope>
    <source>
        <strain evidence="3">TFB10046</strain>
    </source>
</reference>
<dbReference type="EMBL" id="JH687810">
    <property type="protein sequence ID" value="EJD39703.1"/>
    <property type="molecule type" value="Genomic_DNA"/>
</dbReference>
<feature type="domain" description="F-box" evidence="1">
    <location>
        <begin position="26"/>
        <end position="66"/>
    </location>
</feature>
<dbReference type="AlphaFoldDB" id="J0LJ19"/>
<dbReference type="InterPro" id="IPR001810">
    <property type="entry name" value="F-box_dom"/>
</dbReference>
<gene>
    <name evidence="2" type="ORF">AURDEDRAFT_128075</name>
</gene>
<dbReference type="InParanoid" id="J0LJ19"/>
<accession>J0LJ19</accession>
<keyword evidence="3" id="KW-1185">Reference proteome</keyword>
<dbReference type="OrthoDB" id="6601393at2759"/>
<dbReference type="Gene3D" id="3.80.10.10">
    <property type="entry name" value="Ribonuclease Inhibitor"/>
    <property type="match status" value="1"/>
</dbReference>
<dbReference type="InterPro" id="IPR036047">
    <property type="entry name" value="F-box-like_dom_sf"/>
</dbReference>
<dbReference type="SUPFAM" id="SSF81383">
    <property type="entry name" value="F-box domain"/>
    <property type="match status" value="1"/>
</dbReference>
<evidence type="ECO:0000313" key="3">
    <source>
        <dbReference type="Proteomes" id="UP000006514"/>
    </source>
</evidence>
<evidence type="ECO:0000259" key="1">
    <source>
        <dbReference type="Pfam" id="PF00646"/>
    </source>
</evidence>
<dbReference type="KEGG" id="adl:AURDEDRAFT_128075"/>
<protein>
    <recommendedName>
        <fullName evidence="1">F-box domain-containing protein</fullName>
    </recommendedName>
</protein>
<organism evidence="2 3">
    <name type="scientific">Auricularia subglabra (strain TFB-10046 / SS5)</name>
    <name type="common">White-rot fungus</name>
    <name type="synonym">Auricularia delicata (strain TFB10046)</name>
    <dbReference type="NCBI Taxonomy" id="717982"/>
    <lineage>
        <taxon>Eukaryota</taxon>
        <taxon>Fungi</taxon>
        <taxon>Dikarya</taxon>
        <taxon>Basidiomycota</taxon>
        <taxon>Agaricomycotina</taxon>
        <taxon>Agaricomycetes</taxon>
        <taxon>Auriculariales</taxon>
        <taxon>Auriculariaceae</taxon>
        <taxon>Auricularia</taxon>
    </lineage>
</organism>
<dbReference type="Proteomes" id="UP000006514">
    <property type="component" value="Unassembled WGS sequence"/>
</dbReference>
<name>J0LJ19_AURST</name>
<dbReference type="InterPro" id="IPR032675">
    <property type="entry name" value="LRR_dom_sf"/>
</dbReference>
<dbReference type="Pfam" id="PF00646">
    <property type="entry name" value="F-box"/>
    <property type="match status" value="1"/>
</dbReference>
<proteinExistence type="predicted"/>
<sequence>MANSGSLGMEISTASIDCTIRAARTLSLPDDVLVCALELLNLKQLWSAAGVSRQFYAAARRAGLYIHRTLKDDNFYGEIYHWRNCDIIDREVDVWNELVDHALKRNLRVSFSLLWERPGNMTDGESLGQLKQLIHTIGKSLPVLVSLRVTVGGFAFAALRSALQSTAPVLRSLYLASCEDDRFPPITRETGLFSGTAPLLRSLGLERSSVGAEPLPIFTNVVRLSVSVCTTGGVSTGDILPLARHFPRLVDLMVSSDSFSDSQVPPPQIDVADIPLRSLVFNDTTWRDDPNVERSLSDPGMSIFHCRVENERRMVWSKALGWRDDQEGKIAIHIAREHYPSSNIRIASSDRAWRRSYMFKQFNDRADLWTLPCIVARLEYHLRIHCLGVGELLGIPAHLSALKRLRIDIRISPYRSPYRWNAHDPVTVNFTGMELGDLDDEHFWPPRVRCPALDSVAIFWECPVPTWPVSLERDDLIILGRGLGTSIKPVLELGDIDRGLPLTWTDGPSEARAAVEDVFATIRHVPDARWTILDQFDSDVWNDNAAIASDRFLMQSLAW</sequence>
<evidence type="ECO:0000313" key="2">
    <source>
        <dbReference type="EMBL" id="EJD39703.1"/>
    </source>
</evidence>